<keyword evidence="6" id="KW-0378">Hydrolase</keyword>
<dbReference type="InterPro" id="IPR011324">
    <property type="entry name" value="Cytotoxic_necrot_fac-like_cat"/>
</dbReference>
<keyword evidence="5" id="KW-0479">Metal-binding</keyword>
<dbReference type="InterPro" id="IPR003730">
    <property type="entry name" value="Cu_polyphenol_OxRdtase"/>
</dbReference>
<comment type="catalytic activity">
    <reaction evidence="9">
        <text>adenosine + phosphate = alpha-D-ribose 1-phosphate + adenine</text>
        <dbReference type="Rhea" id="RHEA:27642"/>
        <dbReference type="ChEBI" id="CHEBI:16335"/>
        <dbReference type="ChEBI" id="CHEBI:16708"/>
        <dbReference type="ChEBI" id="CHEBI:43474"/>
        <dbReference type="ChEBI" id="CHEBI:57720"/>
        <dbReference type="EC" id="2.4.2.1"/>
    </reaction>
    <physiologicalReaction direction="left-to-right" evidence="9">
        <dbReference type="Rhea" id="RHEA:27643"/>
    </physiologicalReaction>
</comment>
<dbReference type="PANTHER" id="PTHR30616">
    <property type="entry name" value="UNCHARACTERIZED PROTEIN YFIH"/>
    <property type="match status" value="1"/>
</dbReference>
<evidence type="ECO:0000256" key="7">
    <source>
        <dbReference type="ARBA" id="ARBA00022833"/>
    </source>
</evidence>
<comment type="catalytic activity">
    <reaction evidence="10">
        <text>S-methyl-5'-thioadenosine + phosphate = 5-(methylsulfanyl)-alpha-D-ribose 1-phosphate + adenine</text>
        <dbReference type="Rhea" id="RHEA:11852"/>
        <dbReference type="ChEBI" id="CHEBI:16708"/>
        <dbReference type="ChEBI" id="CHEBI:17509"/>
        <dbReference type="ChEBI" id="CHEBI:43474"/>
        <dbReference type="ChEBI" id="CHEBI:58533"/>
        <dbReference type="EC" id="2.4.2.28"/>
    </reaction>
    <physiologicalReaction direction="left-to-right" evidence="10">
        <dbReference type="Rhea" id="RHEA:11853"/>
    </physiologicalReaction>
</comment>
<evidence type="ECO:0000256" key="4">
    <source>
        <dbReference type="ARBA" id="ARBA00022679"/>
    </source>
</evidence>
<reference evidence="11 12" key="2">
    <citation type="submission" date="2023-10" db="EMBL/GenBank/DDBJ databases">
        <authorList>
            <person name="Han X.F."/>
        </authorList>
    </citation>
    <scope>NUCLEOTIDE SEQUENCE [LARGE SCALE GENOMIC DNA]</scope>
    <source>
        <strain evidence="11 12">KCTC 39840</strain>
    </source>
</reference>
<keyword evidence="4" id="KW-0808">Transferase</keyword>
<evidence type="ECO:0000313" key="12">
    <source>
        <dbReference type="Proteomes" id="UP001284601"/>
    </source>
</evidence>
<gene>
    <name evidence="11" type="ORF">R7226_30680</name>
</gene>
<evidence type="ECO:0000256" key="3">
    <source>
        <dbReference type="ARBA" id="ARBA00007353"/>
    </source>
</evidence>
<sequence>MDLPAPFEWHGEHIGIELPGGRALFTTRRGGVSTGPYASLNLAAWTDDEPAAVARNDELLAAAVCVPRGALAIGTQVHEAAVRRVTVPPAPADAQERYDGQATALSDVAAVVLTADCLPVALISCGAVAMVHAGWRGLAAGVLEEGVRALRELGADGPVAAAIGPGAGVCCYQTGAEVHDAFARHGAAVRAGDHVDLKAVARRELRAAGVHEIHDVGLCTICSDPELFFSYRRDGGLTGRQAGAAWRA</sequence>
<comment type="similarity">
    <text evidence="3">Belongs to the purine nucleoside phosphorylase YfiH/LACC1 family.</text>
</comment>
<dbReference type="CDD" id="cd16833">
    <property type="entry name" value="YfiH"/>
    <property type="match status" value="1"/>
</dbReference>
<dbReference type="InterPro" id="IPR038371">
    <property type="entry name" value="Cu_polyphenol_OxRdtase_sf"/>
</dbReference>
<dbReference type="Pfam" id="PF02578">
    <property type="entry name" value="Cu-oxidase_4"/>
    <property type="match status" value="1"/>
</dbReference>
<comment type="function">
    <text evidence="2">Purine nucleoside enzyme that catalyzes the phosphorolysis of adenosine and inosine nucleosides, yielding D-ribose 1-phosphate and the respective free bases, adenine and hypoxanthine. Also catalyzes the phosphorolysis of S-methyl-5'-thioadenosine into adenine and S-methyl-5-thio-alpha-D-ribose 1-phosphate. Also has adenosine deaminase activity.</text>
</comment>
<proteinExistence type="inferred from homology"/>
<evidence type="ECO:0000256" key="6">
    <source>
        <dbReference type="ARBA" id="ARBA00022801"/>
    </source>
</evidence>
<keyword evidence="7" id="KW-0862">Zinc</keyword>
<evidence type="ECO:0000256" key="9">
    <source>
        <dbReference type="ARBA" id="ARBA00048968"/>
    </source>
</evidence>
<dbReference type="EMBL" id="JAWSTH010000178">
    <property type="protein sequence ID" value="MDW5598765.1"/>
    <property type="molecule type" value="Genomic_DNA"/>
</dbReference>
<dbReference type="Proteomes" id="UP001284601">
    <property type="component" value="Unassembled WGS sequence"/>
</dbReference>
<organism evidence="11 12">
    <name type="scientific">Conexibacter stalactiti</name>
    <dbReference type="NCBI Taxonomy" id="1940611"/>
    <lineage>
        <taxon>Bacteria</taxon>
        <taxon>Bacillati</taxon>
        <taxon>Actinomycetota</taxon>
        <taxon>Thermoleophilia</taxon>
        <taxon>Solirubrobacterales</taxon>
        <taxon>Conexibacteraceae</taxon>
        <taxon>Conexibacter</taxon>
    </lineage>
</organism>
<evidence type="ECO:0000256" key="10">
    <source>
        <dbReference type="ARBA" id="ARBA00049893"/>
    </source>
</evidence>
<dbReference type="SUPFAM" id="SSF64438">
    <property type="entry name" value="CNF1/YfiH-like putative cysteine hydrolases"/>
    <property type="match status" value="1"/>
</dbReference>
<dbReference type="Gene3D" id="3.60.140.10">
    <property type="entry name" value="CNF1/YfiH-like putative cysteine hydrolases"/>
    <property type="match status" value="1"/>
</dbReference>
<comment type="catalytic activity">
    <reaction evidence="8">
        <text>adenosine + H2O + H(+) = inosine + NH4(+)</text>
        <dbReference type="Rhea" id="RHEA:24408"/>
        <dbReference type="ChEBI" id="CHEBI:15377"/>
        <dbReference type="ChEBI" id="CHEBI:15378"/>
        <dbReference type="ChEBI" id="CHEBI:16335"/>
        <dbReference type="ChEBI" id="CHEBI:17596"/>
        <dbReference type="ChEBI" id="CHEBI:28938"/>
        <dbReference type="EC" id="3.5.4.4"/>
    </reaction>
    <physiologicalReaction direction="left-to-right" evidence="8">
        <dbReference type="Rhea" id="RHEA:24409"/>
    </physiologicalReaction>
</comment>
<evidence type="ECO:0000313" key="11">
    <source>
        <dbReference type="EMBL" id="MDW5598765.1"/>
    </source>
</evidence>
<comment type="caution">
    <text evidence="11">The sequence shown here is derived from an EMBL/GenBank/DDBJ whole genome shotgun (WGS) entry which is preliminary data.</text>
</comment>
<evidence type="ECO:0000256" key="8">
    <source>
        <dbReference type="ARBA" id="ARBA00047989"/>
    </source>
</evidence>
<evidence type="ECO:0000256" key="5">
    <source>
        <dbReference type="ARBA" id="ARBA00022723"/>
    </source>
</evidence>
<dbReference type="RefSeq" id="WP_318601347.1">
    <property type="nucleotide sequence ID" value="NZ_JAWSTH010000178.1"/>
</dbReference>
<evidence type="ECO:0000256" key="1">
    <source>
        <dbReference type="ARBA" id="ARBA00000553"/>
    </source>
</evidence>
<protein>
    <submittedName>
        <fullName evidence="11">Polyphenol oxidase family protein</fullName>
    </submittedName>
</protein>
<name>A0ABU4HZN7_9ACTN</name>
<reference evidence="12" key="1">
    <citation type="submission" date="2023-07" db="EMBL/GenBank/DDBJ databases">
        <title>Conexibacter stalactiti sp. nov., isolated from stalactites in a lava cave and emended description of the genus Conexibacter.</title>
        <authorList>
            <person name="Lee S.D."/>
        </authorList>
    </citation>
    <scope>NUCLEOTIDE SEQUENCE [LARGE SCALE GENOMIC DNA]</scope>
    <source>
        <strain evidence="12">KCTC 39840</strain>
    </source>
</reference>
<evidence type="ECO:0000256" key="2">
    <source>
        <dbReference type="ARBA" id="ARBA00003215"/>
    </source>
</evidence>
<dbReference type="PANTHER" id="PTHR30616:SF2">
    <property type="entry name" value="PURINE NUCLEOSIDE PHOSPHORYLASE LACC1"/>
    <property type="match status" value="1"/>
</dbReference>
<comment type="catalytic activity">
    <reaction evidence="1">
        <text>inosine + phosphate = alpha-D-ribose 1-phosphate + hypoxanthine</text>
        <dbReference type="Rhea" id="RHEA:27646"/>
        <dbReference type="ChEBI" id="CHEBI:17368"/>
        <dbReference type="ChEBI" id="CHEBI:17596"/>
        <dbReference type="ChEBI" id="CHEBI:43474"/>
        <dbReference type="ChEBI" id="CHEBI:57720"/>
        <dbReference type="EC" id="2.4.2.1"/>
    </reaction>
    <physiologicalReaction direction="left-to-right" evidence="1">
        <dbReference type="Rhea" id="RHEA:27647"/>
    </physiologicalReaction>
</comment>
<accession>A0ABU4HZN7</accession>
<keyword evidence="12" id="KW-1185">Reference proteome</keyword>